<reference evidence="5 6" key="1">
    <citation type="submission" date="2017-04" db="EMBL/GenBank/DDBJ databases">
        <authorList>
            <person name="Afonso C.L."/>
            <person name="Miller P.J."/>
            <person name="Scott M.A."/>
            <person name="Spackman E."/>
            <person name="Goraichik I."/>
            <person name="Dimitrov K.M."/>
            <person name="Suarez D.L."/>
            <person name="Swayne D.E."/>
        </authorList>
    </citation>
    <scope>NUCLEOTIDE SEQUENCE [LARGE SCALE GENOMIC DNA]</scope>
    <source>
        <strain evidence="5 6">DSM 43828</strain>
    </source>
</reference>
<name>A0A1Y5Y938_KIBAR</name>
<evidence type="ECO:0000259" key="3">
    <source>
        <dbReference type="Pfam" id="PF00501"/>
    </source>
</evidence>
<proteinExistence type="inferred from homology"/>
<dbReference type="InterPro" id="IPR045851">
    <property type="entry name" value="AMP-bd_C_sf"/>
</dbReference>
<dbReference type="SUPFAM" id="SSF56801">
    <property type="entry name" value="Acetyl-CoA synthetase-like"/>
    <property type="match status" value="1"/>
</dbReference>
<feature type="domain" description="AMP-binding enzyme C-terminal" evidence="4">
    <location>
        <begin position="473"/>
        <end position="548"/>
    </location>
</feature>
<evidence type="ECO:0000256" key="2">
    <source>
        <dbReference type="ARBA" id="ARBA00022598"/>
    </source>
</evidence>
<dbReference type="Pfam" id="PF13193">
    <property type="entry name" value="AMP-binding_C"/>
    <property type="match status" value="1"/>
</dbReference>
<dbReference type="PANTHER" id="PTHR43201">
    <property type="entry name" value="ACYL-COA SYNTHETASE"/>
    <property type="match status" value="1"/>
</dbReference>
<comment type="similarity">
    <text evidence="1">Belongs to the ATP-dependent AMP-binding enzyme family.</text>
</comment>
<dbReference type="PANTHER" id="PTHR43201:SF5">
    <property type="entry name" value="MEDIUM-CHAIN ACYL-COA LIGASE ACSF2, MITOCHONDRIAL"/>
    <property type="match status" value="1"/>
</dbReference>
<organism evidence="5 6">
    <name type="scientific">Kibdelosporangium aridum</name>
    <dbReference type="NCBI Taxonomy" id="2030"/>
    <lineage>
        <taxon>Bacteria</taxon>
        <taxon>Bacillati</taxon>
        <taxon>Actinomycetota</taxon>
        <taxon>Actinomycetes</taxon>
        <taxon>Pseudonocardiales</taxon>
        <taxon>Pseudonocardiaceae</taxon>
        <taxon>Kibdelosporangium</taxon>
    </lineage>
</organism>
<dbReference type="GO" id="GO:0006631">
    <property type="term" value="P:fatty acid metabolic process"/>
    <property type="evidence" value="ECO:0007669"/>
    <property type="project" value="TreeGrafter"/>
</dbReference>
<keyword evidence="2" id="KW-0436">Ligase</keyword>
<dbReference type="RefSeq" id="WP_084434134.1">
    <property type="nucleotide sequence ID" value="NZ_FWXV01000014.1"/>
</dbReference>
<accession>A0A1Y5Y938</accession>
<keyword evidence="6" id="KW-1185">Reference proteome</keyword>
<dbReference type="Gene3D" id="3.40.50.980">
    <property type="match status" value="2"/>
</dbReference>
<evidence type="ECO:0000259" key="4">
    <source>
        <dbReference type="Pfam" id="PF13193"/>
    </source>
</evidence>
<evidence type="ECO:0000313" key="5">
    <source>
        <dbReference type="EMBL" id="SMD26380.1"/>
    </source>
</evidence>
<gene>
    <name evidence="5" type="ORF">SAMN05661093_09963</name>
</gene>
<evidence type="ECO:0000256" key="1">
    <source>
        <dbReference type="ARBA" id="ARBA00006432"/>
    </source>
</evidence>
<dbReference type="EMBL" id="FWXV01000014">
    <property type="protein sequence ID" value="SMD26380.1"/>
    <property type="molecule type" value="Genomic_DNA"/>
</dbReference>
<dbReference type="AlphaFoldDB" id="A0A1Y5Y938"/>
<feature type="domain" description="AMP-dependent synthetase/ligase" evidence="3">
    <location>
        <begin position="51"/>
        <end position="423"/>
    </location>
</feature>
<dbReference type="Gene3D" id="2.30.38.10">
    <property type="entry name" value="Luciferase, Domain 3"/>
    <property type="match status" value="1"/>
</dbReference>
<dbReference type="Gene3D" id="3.30.300.30">
    <property type="match status" value="1"/>
</dbReference>
<dbReference type="PROSITE" id="PS00455">
    <property type="entry name" value="AMP_BINDING"/>
    <property type="match status" value="1"/>
</dbReference>
<dbReference type="InterPro" id="IPR000873">
    <property type="entry name" value="AMP-dep_synth/lig_dom"/>
</dbReference>
<dbReference type="Proteomes" id="UP000192674">
    <property type="component" value="Unassembled WGS sequence"/>
</dbReference>
<evidence type="ECO:0000313" key="6">
    <source>
        <dbReference type="Proteomes" id="UP000192674"/>
    </source>
</evidence>
<dbReference type="InterPro" id="IPR020845">
    <property type="entry name" value="AMP-binding_CS"/>
</dbReference>
<sequence>MDTNDVVKKITDELTAEGAPFEIEEREVLGRRMKVWRHAPGTLGDLLRSGQDWGEITYLVQDDRRLSYAAHARAAASVARWLASEGRVRRGTRVAIASSNRIEWSVAFWGAAAAGAIVVPLNSWGTGEELEYALADSGSTVLFADASRLSRLEGRLESRTVVALDEPPAAFANAVRMGTIADPEAPFALPDVDLGPDDDATIFYTSGTTGRPKGAVGTHRNMLTNVYNLLFAGARAEALAGAIGATRPETPAPPQESTLVTVPLFHATGCHATLVTAMAQGAKLVLAQRFDAAAAVDLIERERLTRLVGVPTTVQAVLDAGVGRDLSSITYVAFGGSPAPPALPRRIAEQLPQASFGVGYGLTESSANITTNIGTEYQEHPDSVGTTCPVLDVAVIDETGAVLPPGATGEIVVSGPSIVRGYWNRPEETDTAFPGGWLRTGDVGRIDDEGRIYLSDRIKDIIIRGGENVYCAEIENVLCDHPKVAYAAVVGRPHPTLGEEVVAFVTPGKEVPEAEELRSYVASRLAAFKVPATVIVSEEPLPRTSTGKLRKDVLRARLDERVRP</sequence>
<dbReference type="OrthoDB" id="9803968at2"/>
<dbReference type="InterPro" id="IPR025110">
    <property type="entry name" value="AMP-bd_C"/>
</dbReference>
<dbReference type="Pfam" id="PF00501">
    <property type="entry name" value="AMP-binding"/>
    <property type="match status" value="1"/>
</dbReference>
<protein>
    <submittedName>
        <fullName evidence="5">Long-chain acyl-CoA synthetase</fullName>
    </submittedName>
</protein>
<dbReference type="GO" id="GO:0031956">
    <property type="term" value="F:medium-chain fatty acid-CoA ligase activity"/>
    <property type="evidence" value="ECO:0007669"/>
    <property type="project" value="TreeGrafter"/>
</dbReference>